<dbReference type="EMBL" id="JBHSEC010000020">
    <property type="protein sequence ID" value="MFC4411414.1"/>
    <property type="molecule type" value="Genomic_DNA"/>
</dbReference>
<feature type="signal peptide" evidence="1">
    <location>
        <begin position="1"/>
        <end position="24"/>
    </location>
</feature>
<evidence type="ECO:0000256" key="1">
    <source>
        <dbReference type="SAM" id="SignalP"/>
    </source>
</evidence>
<evidence type="ECO:0000313" key="3">
    <source>
        <dbReference type="Proteomes" id="UP001595817"/>
    </source>
</evidence>
<comment type="caution">
    <text evidence="2">The sequence shown here is derived from an EMBL/GenBank/DDBJ whole genome shotgun (WGS) entry which is preliminary data.</text>
</comment>
<keyword evidence="3" id="KW-1185">Reference proteome</keyword>
<organism evidence="2 3">
    <name type="scientific">Chungangia koreensis</name>
    <dbReference type="NCBI Taxonomy" id="752657"/>
    <lineage>
        <taxon>Bacteria</taxon>
        <taxon>Bacillati</taxon>
        <taxon>Bacillota</taxon>
        <taxon>Bacilli</taxon>
        <taxon>Lactobacillales</taxon>
        <taxon>Chungangia</taxon>
    </lineage>
</organism>
<proteinExistence type="predicted"/>
<sequence length="228" mass="26078">MRKILNKILVCLMIAVFFSPSVNASKNSVEQLEKRLKSLEPEKAVDIEDPPWKERPFPTIQFPISKVISTGTQIPFQVILDKPDYQRPAFKADWHSSVGRWSYVPTRVHFALHRLFTAFDLGLSGWYDFEGNLGINVEMSQSDDLDLYIVAFQTEITKVYTKGNQIVVVGRPKRNGVQAITIKVHDLKPNSEKESLLVQLATEDGDEIDYSLNEYLPPDIREKIREGK</sequence>
<feature type="chain" id="PRO_5047224915" evidence="1">
    <location>
        <begin position="25"/>
        <end position="228"/>
    </location>
</feature>
<accession>A0ABV8X8Q8</accession>
<reference evidence="3" key="1">
    <citation type="journal article" date="2019" name="Int. J. Syst. Evol. Microbiol.">
        <title>The Global Catalogue of Microorganisms (GCM) 10K type strain sequencing project: providing services to taxonomists for standard genome sequencing and annotation.</title>
        <authorList>
            <consortium name="The Broad Institute Genomics Platform"/>
            <consortium name="The Broad Institute Genome Sequencing Center for Infectious Disease"/>
            <person name="Wu L."/>
            <person name="Ma J."/>
        </authorList>
    </citation>
    <scope>NUCLEOTIDE SEQUENCE [LARGE SCALE GENOMIC DNA]</scope>
    <source>
        <strain evidence="3">CCUG 59778</strain>
    </source>
</reference>
<name>A0ABV8X8Q8_9LACT</name>
<gene>
    <name evidence="2" type="ORF">ACFOZY_13375</name>
</gene>
<protein>
    <submittedName>
        <fullName evidence="2">Uncharacterized protein</fullName>
    </submittedName>
</protein>
<keyword evidence="1" id="KW-0732">Signal</keyword>
<evidence type="ECO:0000313" key="2">
    <source>
        <dbReference type="EMBL" id="MFC4411414.1"/>
    </source>
</evidence>
<dbReference type="RefSeq" id="WP_378156345.1">
    <property type="nucleotide sequence ID" value="NZ_JBHSEC010000020.1"/>
</dbReference>
<dbReference type="Proteomes" id="UP001595817">
    <property type="component" value="Unassembled WGS sequence"/>
</dbReference>